<keyword evidence="2" id="KW-1185">Reference proteome</keyword>
<proteinExistence type="predicted"/>
<dbReference type="OrthoDB" id="4298572at2"/>
<dbReference type="AlphaFoldDB" id="A0A0F2TFF3"/>
<evidence type="ECO:0000313" key="2">
    <source>
        <dbReference type="Proteomes" id="UP000033699"/>
    </source>
</evidence>
<dbReference type="PATRIC" id="fig|359131.3.peg.2357"/>
<dbReference type="RefSeq" id="WP_045695316.1">
    <property type="nucleotide sequence ID" value="NZ_JZKH01000019.1"/>
</dbReference>
<dbReference type="EMBL" id="JZKH01000019">
    <property type="protein sequence ID" value="KJS61904.1"/>
    <property type="molecule type" value="Genomic_DNA"/>
</dbReference>
<dbReference type="Proteomes" id="UP000033699">
    <property type="component" value="Unassembled WGS sequence"/>
</dbReference>
<gene>
    <name evidence="1" type="ORF">VM95_12125</name>
</gene>
<organism evidence="1 2">
    <name type="scientific">Streptomyces rubellomurinus (strain ATCC 31215)</name>
    <dbReference type="NCBI Taxonomy" id="359131"/>
    <lineage>
        <taxon>Bacteria</taxon>
        <taxon>Bacillati</taxon>
        <taxon>Actinomycetota</taxon>
        <taxon>Actinomycetes</taxon>
        <taxon>Kitasatosporales</taxon>
        <taxon>Streptomycetaceae</taxon>
        <taxon>Streptomyces</taxon>
    </lineage>
</organism>
<name>A0A0F2TFF3_STRR3</name>
<comment type="caution">
    <text evidence="1">The sequence shown here is derived from an EMBL/GenBank/DDBJ whole genome shotgun (WGS) entry which is preliminary data.</text>
</comment>
<reference evidence="1 2" key="1">
    <citation type="submission" date="2015-02" db="EMBL/GenBank/DDBJ databases">
        <authorList>
            <person name="Ju K.-S."/>
            <person name="Doroghazi J.R."/>
            <person name="Metcalf W."/>
        </authorList>
    </citation>
    <scope>NUCLEOTIDE SEQUENCE [LARGE SCALE GENOMIC DNA]</scope>
    <source>
        <strain evidence="1 2">ATCC 31215</strain>
    </source>
</reference>
<accession>A0A0F2TFF3</accession>
<sequence>MTTTISAPAMAALQQLKIFQSRKLEAKPGEQTNFDLSITAPGDHPVSLPFTAQTFTAPTGFVFDDAVPFVTYAYYNPRGEQGNMSAEIVADGKVLVLWHPIELNTNGKGSLLVYTLSMRADPHAQHGTYLDGSVTLGLYGGTNYAGIIDPA</sequence>
<protein>
    <submittedName>
        <fullName evidence="1">Uncharacterized protein</fullName>
    </submittedName>
</protein>
<evidence type="ECO:0000313" key="1">
    <source>
        <dbReference type="EMBL" id="KJS61904.1"/>
    </source>
</evidence>